<feature type="chain" id="PRO_5040128157" evidence="5">
    <location>
        <begin position="19"/>
        <end position="664"/>
    </location>
</feature>
<dbReference type="Proteomes" id="UP001151699">
    <property type="component" value="Chromosome X"/>
</dbReference>
<dbReference type="PROSITE" id="PS51450">
    <property type="entry name" value="LRR"/>
    <property type="match status" value="2"/>
</dbReference>
<dbReference type="Pfam" id="PF13306">
    <property type="entry name" value="LRR_5"/>
    <property type="match status" value="1"/>
</dbReference>
<dbReference type="InterPro" id="IPR001611">
    <property type="entry name" value="Leu-rich_rpt"/>
</dbReference>
<dbReference type="InterPro" id="IPR050541">
    <property type="entry name" value="LRR_TM_domain-containing"/>
</dbReference>
<dbReference type="EMBL" id="WJQU01000003">
    <property type="protein sequence ID" value="KAJ6639684.1"/>
    <property type="molecule type" value="Genomic_DNA"/>
</dbReference>
<name>A0A9Q0MYV4_9DIPT</name>
<keyword evidence="2 5" id="KW-0732">Signal</keyword>
<dbReference type="InterPro" id="IPR032675">
    <property type="entry name" value="LRR_dom_sf"/>
</dbReference>
<dbReference type="SMART" id="SM00365">
    <property type="entry name" value="LRR_SD22"/>
    <property type="match status" value="2"/>
</dbReference>
<gene>
    <name evidence="7" type="primary">Tril</name>
    <name evidence="7" type="ORF">Bhyg_12431</name>
</gene>
<dbReference type="PANTHER" id="PTHR24369:SF210">
    <property type="entry name" value="CHAOPTIN-RELATED"/>
    <property type="match status" value="1"/>
</dbReference>
<reference evidence="7" key="1">
    <citation type="submission" date="2022-07" db="EMBL/GenBank/DDBJ databases">
        <authorList>
            <person name="Trinca V."/>
            <person name="Uliana J.V.C."/>
            <person name="Torres T.T."/>
            <person name="Ward R.J."/>
            <person name="Monesi N."/>
        </authorList>
    </citation>
    <scope>NUCLEOTIDE SEQUENCE</scope>
    <source>
        <strain evidence="7">HSMRA1968</strain>
        <tissue evidence="7">Whole embryos</tissue>
    </source>
</reference>
<evidence type="ECO:0000256" key="3">
    <source>
        <dbReference type="ARBA" id="ARBA00022737"/>
    </source>
</evidence>
<evidence type="ECO:0000313" key="8">
    <source>
        <dbReference type="Proteomes" id="UP001151699"/>
    </source>
</evidence>
<evidence type="ECO:0000256" key="4">
    <source>
        <dbReference type="SAM" id="MobiDB-lite"/>
    </source>
</evidence>
<sequence length="664" mass="77006">MIGFILIAVVIACSSVKASDTWENVHIICPNSCVCQQSHFMDLSIARWIQTRQSGYDETAQAQTNENEAYYENDMSHTFNPFIKFAMCMLTDNGNIKNLLISLPQDVEALVLLYSGDNKNVSISTTDLQTLSYLTTLEIRGTSTSQVKFFLDEPLDFLKYVNFENIELFGTEKTKRRSNPSHPSELFDYVPESEREEYNISLEINEEVEIVPYEVYLIEKQMSQMPTFYGWSDLTVLRIHNCKLNELQWEMFDGLSNLEHLSLEHNGIKIVPPFALYGAPQIKMLSLARNAILDFNYRSLAGLLKLEWLDVSRNNLTKLSELSFPPFPNVEVVDFRYNPISHIYPMTFGVMNNTIHMFIGSDISSLDLSYESSFGSLDHLRTLILSNVTIPVLNQKVFKGLKSITKLTMQGQIRRIEFDAFAEMPMLKELYLSRCKIREISMDIFYGIRNLEIVDLSSNELFFLPNGLFDEQKKIKEIYLQNNLLTDLPTRFFDIPSVKFIRLTENPWTCSCKLQQWKQGITNKKRSGKIPKKCVKDFQKREVHCTGNDDEYSYVFDNKLSPRCDQPEDMKGRSVYYALRKNTKCTMVGYAKPVNATSEVIRMKVKAMEEFVHKSFESKGKKSNPMKKQRQDQFKAKYRKSVQNNIEYLLSQKEKRINEVKNEI</sequence>
<evidence type="ECO:0000256" key="2">
    <source>
        <dbReference type="ARBA" id="ARBA00022729"/>
    </source>
</evidence>
<dbReference type="SMART" id="SM00369">
    <property type="entry name" value="LRR_TYP"/>
    <property type="match status" value="7"/>
</dbReference>
<feature type="region of interest" description="Disordered" evidence="4">
    <location>
        <begin position="616"/>
        <end position="638"/>
    </location>
</feature>
<dbReference type="PANTHER" id="PTHR24369">
    <property type="entry name" value="ANTIGEN BSP, PUTATIVE-RELATED"/>
    <property type="match status" value="1"/>
</dbReference>
<protein>
    <submittedName>
        <fullName evidence="7">TLR4 interactor with leucine rich repeats</fullName>
    </submittedName>
</protein>
<dbReference type="GO" id="GO:0005886">
    <property type="term" value="C:plasma membrane"/>
    <property type="evidence" value="ECO:0007669"/>
    <property type="project" value="TreeGrafter"/>
</dbReference>
<evidence type="ECO:0000313" key="7">
    <source>
        <dbReference type="EMBL" id="KAJ6639684.1"/>
    </source>
</evidence>
<dbReference type="SMART" id="SM00364">
    <property type="entry name" value="LRR_BAC"/>
    <property type="match status" value="2"/>
</dbReference>
<accession>A0A9Q0MYV4</accession>
<proteinExistence type="predicted"/>
<keyword evidence="8" id="KW-1185">Reference proteome</keyword>
<keyword evidence="3" id="KW-0677">Repeat</keyword>
<dbReference type="OrthoDB" id="2020019at2759"/>
<dbReference type="Gene3D" id="3.80.10.10">
    <property type="entry name" value="Ribonuclease Inhibitor"/>
    <property type="match status" value="2"/>
</dbReference>
<evidence type="ECO:0000256" key="5">
    <source>
        <dbReference type="SAM" id="SignalP"/>
    </source>
</evidence>
<evidence type="ECO:0000259" key="6">
    <source>
        <dbReference type="SMART" id="SM00082"/>
    </source>
</evidence>
<feature type="signal peptide" evidence="5">
    <location>
        <begin position="1"/>
        <end position="18"/>
    </location>
</feature>
<evidence type="ECO:0000256" key="1">
    <source>
        <dbReference type="ARBA" id="ARBA00022614"/>
    </source>
</evidence>
<dbReference type="AlphaFoldDB" id="A0A9Q0MYV4"/>
<dbReference type="SUPFAM" id="SSF52058">
    <property type="entry name" value="L domain-like"/>
    <property type="match status" value="1"/>
</dbReference>
<keyword evidence="1" id="KW-0433">Leucine-rich repeat</keyword>
<dbReference type="InterPro" id="IPR000483">
    <property type="entry name" value="Cys-rich_flank_reg_C"/>
</dbReference>
<dbReference type="SMART" id="SM00082">
    <property type="entry name" value="LRRCT"/>
    <property type="match status" value="1"/>
</dbReference>
<dbReference type="InterPro" id="IPR026906">
    <property type="entry name" value="LRR_5"/>
</dbReference>
<dbReference type="InterPro" id="IPR003591">
    <property type="entry name" value="Leu-rich_rpt_typical-subtyp"/>
</dbReference>
<comment type="caution">
    <text evidence="7">The sequence shown here is derived from an EMBL/GenBank/DDBJ whole genome shotgun (WGS) entry which is preliminary data.</text>
</comment>
<feature type="domain" description="LRRCT" evidence="6">
    <location>
        <begin position="506"/>
        <end position="586"/>
    </location>
</feature>
<dbReference type="Pfam" id="PF13855">
    <property type="entry name" value="LRR_8"/>
    <property type="match status" value="1"/>
</dbReference>
<organism evidence="7 8">
    <name type="scientific">Pseudolycoriella hygida</name>
    <dbReference type="NCBI Taxonomy" id="35572"/>
    <lineage>
        <taxon>Eukaryota</taxon>
        <taxon>Metazoa</taxon>
        <taxon>Ecdysozoa</taxon>
        <taxon>Arthropoda</taxon>
        <taxon>Hexapoda</taxon>
        <taxon>Insecta</taxon>
        <taxon>Pterygota</taxon>
        <taxon>Neoptera</taxon>
        <taxon>Endopterygota</taxon>
        <taxon>Diptera</taxon>
        <taxon>Nematocera</taxon>
        <taxon>Sciaroidea</taxon>
        <taxon>Sciaridae</taxon>
        <taxon>Pseudolycoriella</taxon>
    </lineage>
</organism>